<protein>
    <submittedName>
        <fullName evidence="1">PIN domain-containing protein</fullName>
    </submittedName>
</protein>
<comment type="caution">
    <text evidence="1">The sequence shown here is derived from an EMBL/GenBank/DDBJ whole genome shotgun (WGS) entry which is preliminary data.</text>
</comment>
<organism evidence="1 2">
    <name type="scientific">Dolichospermum flos-aquae LEGE 04289</name>
    <dbReference type="NCBI Taxonomy" id="1828708"/>
    <lineage>
        <taxon>Bacteria</taxon>
        <taxon>Bacillati</taxon>
        <taxon>Cyanobacteriota</taxon>
        <taxon>Cyanophyceae</taxon>
        <taxon>Nostocales</taxon>
        <taxon>Aphanizomenonaceae</taxon>
        <taxon>Dolichospermum</taxon>
    </lineage>
</organism>
<gene>
    <name evidence="1" type="ORF">IQ222_13545</name>
</gene>
<name>A0ACC5Q4D7_DOLFA</name>
<evidence type="ECO:0000313" key="2">
    <source>
        <dbReference type="Proteomes" id="UP000597867"/>
    </source>
</evidence>
<reference evidence="1" key="1">
    <citation type="submission" date="2020-10" db="EMBL/GenBank/DDBJ databases">
        <authorList>
            <person name="Castelo-Branco R."/>
            <person name="Eusebio N."/>
            <person name="Adriana R."/>
            <person name="Vieira A."/>
            <person name="Brugerolle De Fraissinette N."/>
            <person name="Rezende De Castro R."/>
            <person name="Schneider M.P."/>
            <person name="Vasconcelos V."/>
            <person name="Leao P.N."/>
        </authorList>
    </citation>
    <scope>NUCLEOTIDE SEQUENCE</scope>
    <source>
        <strain evidence="1">LEGE 04289</strain>
    </source>
</reference>
<proteinExistence type="predicted"/>
<sequence length="176" mass="19783">MNNNLRLCLDLNIWCAALLADAKGRKGTACQSLVEIVRDRNCNLGKVELVISWGMLNRLQQVLQTQPKLQVLPEDAILYINIILNYAQLNPQLTLGGTGIIPISDGEDQHVLETALAGRTTILVTANFQYFLAKDVEIILPERHGIYRSPSHNFQIVHPYLMMNWLNEGNIPILDP</sequence>
<dbReference type="EMBL" id="JADEWF010000045">
    <property type="protein sequence ID" value="MBE9219794.1"/>
    <property type="molecule type" value="Genomic_DNA"/>
</dbReference>
<evidence type="ECO:0000313" key="1">
    <source>
        <dbReference type="EMBL" id="MBE9219794.1"/>
    </source>
</evidence>
<dbReference type="Proteomes" id="UP000597867">
    <property type="component" value="Unassembled WGS sequence"/>
</dbReference>
<keyword evidence="2" id="KW-1185">Reference proteome</keyword>
<accession>A0ACC5Q4D7</accession>